<dbReference type="EMBL" id="LAZR01000031">
    <property type="protein sequence ID" value="KKO02346.1"/>
    <property type="molecule type" value="Genomic_DNA"/>
</dbReference>
<keyword evidence="2" id="KW-0813">Transport</keyword>
<evidence type="ECO:0000256" key="4">
    <source>
        <dbReference type="ARBA" id="ARBA00022692"/>
    </source>
</evidence>
<evidence type="ECO:0000256" key="7">
    <source>
        <dbReference type="SAM" id="Phobius"/>
    </source>
</evidence>
<dbReference type="PANTHER" id="PTHR34702:SF1">
    <property type="entry name" value="NA(+)_H(+) ANTIPORTER SUBUNIT F"/>
    <property type="match status" value="1"/>
</dbReference>
<feature type="transmembrane region" description="Helical" evidence="7">
    <location>
        <begin position="37"/>
        <end position="56"/>
    </location>
</feature>
<dbReference type="NCBIfam" id="NF004812">
    <property type="entry name" value="PRK06161.1"/>
    <property type="match status" value="1"/>
</dbReference>
<gene>
    <name evidence="8" type="ORF">LCGC14_0107610</name>
</gene>
<keyword evidence="4 7" id="KW-0812">Transmembrane</keyword>
<dbReference type="GO" id="GO:0005886">
    <property type="term" value="C:plasma membrane"/>
    <property type="evidence" value="ECO:0007669"/>
    <property type="project" value="UniProtKB-SubCell"/>
</dbReference>
<evidence type="ECO:0000256" key="2">
    <source>
        <dbReference type="ARBA" id="ARBA00022448"/>
    </source>
</evidence>
<keyword evidence="5 7" id="KW-1133">Transmembrane helix</keyword>
<evidence type="ECO:0000313" key="8">
    <source>
        <dbReference type="EMBL" id="KKO02346.1"/>
    </source>
</evidence>
<accession>A0A0F9VB29</accession>
<organism evidence="8">
    <name type="scientific">marine sediment metagenome</name>
    <dbReference type="NCBI Taxonomy" id="412755"/>
    <lineage>
        <taxon>unclassified sequences</taxon>
        <taxon>metagenomes</taxon>
        <taxon>ecological metagenomes</taxon>
    </lineage>
</organism>
<evidence type="ECO:0000256" key="1">
    <source>
        <dbReference type="ARBA" id="ARBA00004651"/>
    </source>
</evidence>
<proteinExistence type="predicted"/>
<comment type="subcellular location">
    <subcellularLocation>
        <location evidence="1">Cell membrane</location>
        <topology evidence="1">Multi-pass membrane protein</topology>
    </subcellularLocation>
</comment>
<reference evidence="8" key="1">
    <citation type="journal article" date="2015" name="Nature">
        <title>Complex archaea that bridge the gap between prokaryotes and eukaryotes.</title>
        <authorList>
            <person name="Spang A."/>
            <person name="Saw J.H."/>
            <person name="Jorgensen S.L."/>
            <person name="Zaremba-Niedzwiedzka K."/>
            <person name="Martijn J."/>
            <person name="Lind A.E."/>
            <person name="van Eijk R."/>
            <person name="Schleper C."/>
            <person name="Guy L."/>
            <person name="Ettema T.J."/>
        </authorList>
    </citation>
    <scope>NUCLEOTIDE SEQUENCE</scope>
</reference>
<dbReference type="AlphaFoldDB" id="A0A0F9VB29"/>
<keyword evidence="6 7" id="KW-0472">Membrane</keyword>
<name>A0A0F9VB29_9ZZZZ</name>
<dbReference type="GO" id="GO:0015385">
    <property type="term" value="F:sodium:proton antiporter activity"/>
    <property type="evidence" value="ECO:0007669"/>
    <property type="project" value="TreeGrafter"/>
</dbReference>
<keyword evidence="3" id="KW-1003">Cell membrane</keyword>
<comment type="caution">
    <text evidence="8">The sequence shown here is derived from an EMBL/GenBank/DDBJ whole genome shotgun (WGS) entry which is preliminary data.</text>
</comment>
<protein>
    <recommendedName>
        <fullName evidence="9">Multiple resistance and pH regulation protein F</fullName>
    </recommendedName>
</protein>
<dbReference type="InterPro" id="IPR007208">
    <property type="entry name" value="MrpF/PhaF-like"/>
</dbReference>
<evidence type="ECO:0000256" key="5">
    <source>
        <dbReference type="ARBA" id="ARBA00022989"/>
    </source>
</evidence>
<dbReference type="Pfam" id="PF04066">
    <property type="entry name" value="MrpF_PhaF"/>
    <property type="match status" value="1"/>
</dbReference>
<evidence type="ECO:0000256" key="3">
    <source>
        <dbReference type="ARBA" id="ARBA00022475"/>
    </source>
</evidence>
<feature type="transmembrane region" description="Helical" evidence="7">
    <location>
        <begin position="6"/>
        <end position="25"/>
    </location>
</feature>
<dbReference type="PANTHER" id="PTHR34702">
    <property type="entry name" value="NA(+)/H(+) ANTIPORTER SUBUNIT F1"/>
    <property type="match status" value="1"/>
</dbReference>
<sequence length="92" mass="10065">MTAILSLTINFTLLCIILAMILCMVRLLIGPAAQDRVLALDTLWMCAMLLALALGIRFGNLIYFEAAMLIALTGFVSTVALTKFLMRGEVIE</sequence>
<evidence type="ECO:0000256" key="6">
    <source>
        <dbReference type="ARBA" id="ARBA00023136"/>
    </source>
</evidence>
<evidence type="ECO:0008006" key="9">
    <source>
        <dbReference type="Google" id="ProtNLM"/>
    </source>
</evidence>
<feature type="transmembrane region" description="Helical" evidence="7">
    <location>
        <begin position="62"/>
        <end position="86"/>
    </location>
</feature>